<dbReference type="InterPro" id="IPR052028">
    <property type="entry name" value="HipA_Ser/Thr_kinase"/>
</dbReference>
<accession>A0A2D2D1V1</accession>
<dbReference type="InterPro" id="IPR012893">
    <property type="entry name" value="HipA-like_C"/>
</dbReference>
<reference evidence="7" key="1">
    <citation type="submission" date="2017-10" db="EMBL/GenBank/DDBJ databases">
        <title>Completed PacBio SMRT sequence of Methylosinus trichosporium OB3b reveals presence of a third large plasmid.</title>
        <authorList>
            <person name="Charles T.C."/>
            <person name="Lynch M.D.J."/>
            <person name="Heil J.R."/>
            <person name="Cheng J."/>
        </authorList>
    </citation>
    <scope>NUCLEOTIDE SEQUENCE [LARGE SCALE GENOMIC DNA]</scope>
    <source>
        <strain evidence="7">OB3b</strain>
    </source>
</reference>
<evidence type="ECO:0000259" key="5">
    <source>
        <dbReference type="Pfam" id="PF13657"/>
    </source>
</evidence>
<evidence type="ECO:0000256" key="1">
    <source>
        <dbReference type="ARBA" id="ARBA00010164"/>
    </source>
</evidence>
<sequence>MTAELLALANGRKVGRVIRDPRGRLAFIYEETWRAAQGAYPLSLSMPLTAEKHGHQPIDAFLWGLLPDNEAVLARWARRFQVSARNPFALLSHVGEDCAGAVQFVRPDRVDAILGEEPGAVEWLNEADIAERLRTLRADHAAWRTPSDTGQFSLAGAQPKTALLCENGRWGVPSGRTPTTHILKPPTGEYDGHAENEHLCMSLASRLGLLTARSRVQWFGDEVAIVIERYDRDWTDSAIIRVHQEDFCQALAIPPTRKYENEGGPGARMAVDLLRTVSGRPQEDVQRFVDAIIFNWLIAGTDAHAKNYSLLIGAQGRARLAPLYDIASILPYGFDPHRVRLAMKIGDTYKLRDIGAPQWRKFAGQLRLNADEVLHRIREMAAMLPDHLADVRRAAESDGIAHSIVARLSDALTERADRCRQVIGEL</sequence>
<dbReference type="PANTHER" id="PTHR37419:SF1">
    <property type="entry name" value="SERINE_THREONINE-PROTEIN KINASE TOXIN HIPA"/>
    <property type="match status" value="1"/>
</dbReference>
<protein>
    <submittedName>
        <fullName evidence="6">Type II toxin-antitoxin system HipA family toxin</fullName>
    </submittedName>
</protein>
<dbReference type="Proteomes" id="UP000230709">
    <property type="component" value="Chromosome"/>
</dbReference>
<keyword evidence="3" id="KW-0418">Kinase</keyword>
<feature type="domain" description="HipA N-terminal subdomain 1" evidence="5">
    <location>
        <begin position="7"/>
        <end position="104"/>
    </location>
</feature>
<dbReference type="CDD" id="cd17808">
    <property type="entry name" value="HipA_Ec_like"/>
    <property type="match status" value="1"/>
</dbReference>
<dbReference type="Pfam" id="PF07804">
    <property type="entry name" value="HipA_C"/>
    <property type="match status" value="1"/>
</dbReference>
<proteinExistence type="inferred from homology"/>
<keyword evidence="7" id="KW-1185">Reference proteome</keyword>
<comment type="similarity">
    <text evidence="1">Belongs to the HipA Ser/Thr kinase family.</text>
</comment>
<name>A0A2D2D1V1_METT3</name>
<dbReference type="RefSeq" id="WP_003615474.1">
    <property type="nucleotide sequence ID" value="NZ_ADVE02000001.1"/>
</dbReference>
<evidence type="ECO:0000256" key="3">
    <source>
        <dbReference type="ARBA" id="ARBA00022777"/>
    </source>
</evidence>
<evidence type="ECO:0000313" key="6">
    <source>
        <dbReference type="EMBL" id="ATQ68960.1"/>
    </source>
</evidence>
<dbReference type="STRING" id="595536.GCA_000178815_02263"/>
<dbReference type="GO" id="GO:0004674">
    <property type="term" value="F:protein serine/threonine kinase activity"/>
    <property type="evidence" value="ECO:0007669"/>
    <property type="project" value="TreeGrafter"/>
</dbReference>
<dbReference type="Gene3D" id="1.10.1070.20">
    <property type="match status" value="1"/>
</dbReference>
<evidence type="ECO:0000256" key="2">
    <source>
        <dbReference type="ARBA" id="ARBA00022679"/>
    </source>
</evidence>
<dbReference type="KEGG" id="mtw:CQW49_14540"/>
<dbReference type="AlphaFoldDB" id="A0A2D2D1V1"/>
<dbReference type="EMBL" id="CP023737">
    <property type="protein sequence ID" value="ATQ68960.1"/>
    <property type="molecule type" value="Genomic_DNA"/>
</dbReference>
<gene>
    <name evidence="6" type="ORF">CQW49_14540</name>
</gene>
<organism evidence="6 7">
    <name type="scientific">Methylosinus trichosporium (strain ATCC 35070 / NCIMB 11131 / UNIQEM 75 / OB3b)</name>
    <dbReference type="NCBI Taxonomy" id="595536"/>
    <lineage>
        <taxon>Bacteria</taxon>
        <taxon>Pseudomonadati</taxon>
        <taxon>Pseudomonadota</taxon>
        <taxon>Alphaproteobacteria</taxon>
        <taxon>Hyphomicrobiales</taxon>
        <taxon>Methylocystaceae</taxon>
        <taxon>Methylosinus</taxon>
    </lineage>
</organism>
<feature type="domain" description="HipA-like C-terminal" evidence="4">
    <location>
        <begin position="152"/>
        <end position="386"/>
    </location>
</feature>
<dbReference type="GO" id="GO:0005829">
    <property type="term" value="C:cytosol"/>
    <property type="evidence" value="ECO:0007669"/>
    <property type="project" value="TreeGrafter"/>
</dbReference>
<dbReference type="PANTHER" id="PTHR37419">
    <property type="entry name" value="SERINE/THREONINE-PROTEIN KINASE TOXIN HIPA"/>
    <property type="match status" value="1"/>
</dbReference>
<dbReference type="Pfam" id="PF13657">
    <property type="entry name" value="Couple_hipA"/>
    <property type="match status" value="1"/>
</dbReference>
<evidence type="ECO:0000313" key="7">
    <source>
        <dbReference type="Proteomes" id="UP000230709"/>
    </source>
</evidence>
<dbReference type="InterPro" id="IPR017508">
    <property type="entry name" value="HipA_N1"/>
</dbReference>
<keyword evidence="2" id="KW-0808">Transferase</keyword>
<evidence type="ECO:0000259" key="4">
    <source>
        <dbReference type="Pfam" id="PF07804"/>
    </source>
</evidence>
<dbReference type="NCBIfam" id="TIGR03071">
    <property type="entry name" value="couple_hipA"/>
    <property type="match status" value="1"/>
</dbReference>